<dbReference type="Pfam" id="PF18676">
    <property type="entry name" value="MBG_2"/>
    <property type="match status" value="15"/>
</dbReference>
<comment type="caution">
    <text evidence="6">The sequence shown here is derived from an EMBL/GenBank/DDBJ whole genome shotgun (WGS) entry which is preliminary data.</text>
</comment>
<keyword evidence="2" id="KW-0964">Secreted</keyword>
<evidence type="ECO:0000313" key="7">
    <source>
        <dbReference type="Proteomes" id="UP000249417"/>
    </source>
</evidence>
<evidence type="ECO:0000256" key="1">
    <source>
        <dbReference type="ARBA" id="ARBA00004613"/>
    </source>
</evidence>
<dbReference type="SUPFAM" id="SSF51126">
    <property type="entry name" value="Pectin lyase-like"/>
    <property type="match status" value="1"/>
</dbReference>
<feature type="domain" description="Filamentous haemagglutinin FhaB/tRNA nuclease CdiA-like TPS" evidence="5">
    <location>
        <begin position="70"/>
        <end position="182"/>
    </location>
</feature>
<comment type="subcellular location">
    <subcellularLocation>
        <location evidence="1">Secreted</location>
    </subcellularLocation>
</comment>
<evidence type="ECO:0000256" key="2">
    <source>
        <dbReference type="ARBA" id="ARBA00022525"/>
    </source>
</evidence>
<sequence length="3595" mass="360456">MQCNIPSLWMFFELSLQNNTLSCPTLPPLHTPLKTLLLRFRMAFCPRLCRRAFLHTTALVAVVTLGAPLAHAEPSGGSVTAGNANISSSGTTTTINQSSNRAIIRWDSFDVGAGEHVRFNQPSTSSITVNRIRDTKASSINGKISANGNIVLINPNGLVFGSTATVDVGGLVATTSDLDDDNAFMAGGAVKFTKPGKADARIINNGQMTVREGGLVGLVAPHVENHGIIEARLGKVQLASGDIHTIDFAGDGLIKLEISDDVYAQSVTNTGTITADGGSILLTAAQARSMVDTLVTNTGTLRANTVTLANGTKRTGSIAVSTKGLQGLNLSLPEPAHTFENTKATVFNTGTMTANGTMMDEIGGDITILADLINLGDGTVVEATGDSGGGSIRVGGDYQGGNGIPTSDMIYVSDQAILNAGARRRGDGGRIILWSDQNTRFYGSADASGGLESGDGGLIEVSSKGFLDFSGATNLGGDKNGTLLLDPTNIVISTGSNAAVTGSSPFTPNADDAASVLNIATLQAALASGNVIVQTRATGAQLGTITLDNALSWSSGNTLTLDAHNAIILNAAIAAGSGSLTMIAGADVTFNANITGTGTITIQQASDGISMGINGGAGVLNLSTADLTRIVDGWGNIVLGRSTSTAAVTVAARTWTDNVTFLAGTGGVNITGSQTMGANSLTVTTANGAVAIAGVTGTGNITVSSGGANISVGSAISTTGTVSLTSGGGTISNSATIGSGALTMTSGGGAITIGAAITAGGATNINSGAGAMNINAALSSGTNALTLGSAGSNITSNASGAITGGVTNITTSGGDFVTGSTLTTSGTTTINTGAGLITLGGATNSATNALSLTTTARNITTAGITSGALTINSNDGNISTGTITASGTVSLTSGLGSINVGTIAASTNAVSLTASNNTITTTAITSGALTVGSGGGVITFNGAIAASGTTGITSGGAAVNVNAALGSGTGAMTITTSGGTFTKANTGALTSAALTITTTNGNISIGTGGVTTTGTITWNSGTGSIGVNSAINSGTSAFSATATGNTITLTTVTSGAITLNSGGANISTGAITASGIGSINAGAATINIGAISTGTNALTLTTVGFGITTSTITSGALTVGSGGGVITFNGAVAASGTTGITSGGAAVNANAALGSGTGAMTITTSGGTFTKANTGALTSAALNITTANGNISIGTGGVTATGIITLNSGTGSVAVGSTMSSGSNALNVTTSNNTINLATVTSGGATIGSGGGAITLGAMTSGATSITTAGGLFTLNGNSTFSGNLSISTGAGNVVLNNSITTTTATTTITTTGGSINKVAAINTTSGAISLTSGGGAITIGTGGITASSGATINLSSGTGVIAVNTVMNSGTGSMNITTDADLGLNIANALTGSGNLTISQATAGKSIAIGAGTADVMITATEQGRIVNGWGNIIIGRTDGSAAMAVDSFTWQDSLTLRTGSGVITLAAQTFGNNSFTISTDADIAFTGVISGGTGNFIIQPSTASTTIGVGTGQTGTIAISDTEIGYLTSNWSNVYFGNTSQTGAINVGTATWSDPINFRTGTGLITINGNQTMGGNSISITSNTDMVFNANITGTGTTTIAAVSGSTTTMGVGDGMSGTIYLTSTELAKLQTTSLAFGNTGMNGAINVGAYSGTSNISYISAAGVIYINGAQTLSASRSLTITTNANLVIGANISGTSGGTFTLNTSSNSATIGVGDSQSGAVNLTDTELAFIQDGWGNIIFGSTNQTGTMNIGAYTWTDNVQFRANTATLNINGDQNLGANNLIIMSNTTPNLNGDLIGTGTLTLRSSSNGTSMGIGNGQAGTVKYDDTMLTRVSSTWGTIVFGHTGLTAALGINIGAENWASNITFTSDTGPININGAQTLAAGKNLTFSTNGDPTISAGLSGTGILTFQTASTGTGNTIGIGDGQAGTLQLSNNDLGNVLNGWSQIAFGSTGMTDSMNIGAYTWQYDTIFRTGSGVITVAGEQITERNMTFESASNIVIGANLTGSGILTFRGSATNTSVGVAGGTGTMNISAAELAYITDGWSKLVFGRSDSTTTLNINAYASWADNVQFINGTGILTLAAGSHNFGANNLTISANSNVALTGTIAGTGNLVVEGSVATTTIGLAGGAGTLALTAAELNNITDGWASLMFGSITGTGVITTGAYTWKDNLTVISNGNVTVSGLQTATAGTSLTYVTLAGIFTNSTGSATPITAGTGARYLIYSVKASSDSYGSFVPPAPALTQKSYFNYAPGSVVETGNRILYSDGAAKILYLQIDNKTKVYGDTLPTYTYTYLGGLQGGDTINAALTAYTLTALGASATDDAGTSRAITGNFTTALGYSVQVTDGLLTVTKAPILVTTGNVTQAYGDTYAGTGINYIGLRNGETSAVIDTLATATSGTNNLTSVGTYTITVSGAADNNYTFNYAPGTLTINPAVIYVTTQNATREYGLANPALSYVYSGFKNGQDQTVFTSQATAATIAVIGSNAGDYAITASGAAATNYTFNYVDTGVLSVTKATLTATTQNATRQYGDADPTLSVVYTGFRNGDTASVVTTAATMGSTATATSNAGGVYYVTASAADSTNYIFNYVNSGVLTITKATLTATTQNINREYGLANTGLSVVYTGFKNGEDDTVIDTLANVTSAATTTSNAGTTFAVTASGASDNNYSFTYANTGVLTVTKAMLTATTQDATREYGVANPTFSVVYTGFRNGQTQSVIGTLATASTTATAVSGVNTYAITASGAVATNYDFTYANTGVLTVTKATLTATTQNATRVYGDADPTFSVVYTGFKNGEDTSVISTLANITSAAGVASDVGSYTISSSGADAANYQFNYVNSGNLSITKATLTATTQNFSREYGAANTGVSVVYTGFRNSDDDTVINTLANVTSTATTTSNAGTTYAVTASGASDNNYNFTYVNTGVLTVTKAMLTATTQNATRQYGLANPTLSVVYTGFKNGQTQSVIGTLATATTSADITSDVGTYGISSSGAVATNYDFTYVDSGILSITKATLTATTQDATREYGLANPTLSVIYTGFRNGDDDSDIDTLATATTSADLLSNVGSYAITSSGAFDNNYQFSYANTGNLSVTKATLTATTQDATREYGSANPTFSVVYTGFRNGEDDTVINTLASTTSGTNLTSNVGTYTISASGASDNNYQFSYANTGQLEITKAMLTATTQNATRQYGLANPTFSVVYTGFKNGQTQSVIDTLATAATTADITSDVGTYGISASGALDNNYDFTYVDTGILSITKATLTATTQNATREYGLANPTLSVVYTGFRNGDDDSDIDTLATPITSADLLSNVGSYAITSSGADDNNYQFVYANTGNLSVTKATLTATTQNATREYGLANTGLLSVVYTGFRNGDDETVINTLVNVASVAVGANVGTYAVNASGGSDNNYQFAYANSGQLVITKATLNVAANNQQRETDEPNPILTATYSGFRAGDNVSDIDTLATITTTAMANSPIGTYSITANGASDNNYLFTYTPGTFTIVVDAEAPPPPPPPPPVTQIPSTADRALTEPLPVYLGGTNPWFWDEPEYLSKPTVVFMDENTLFSEQADDYLIAISEQLRRKYHGKGHTAH</sequence>
<dbReference type="Gene3D" id="2.160.20.10">
    <property type="entry name" value="Single-stranded right-handed beta-helix, Pectin lyase-like"/>
    <property type="match status" value="1"/>
</dbReference>
<evidence type="ECO:0000256" key="3">
    <source>
        <dbReference type="ARBA" id="ARBA00022729"/>
    </source>
</evidence>
<dbReference type="InterPro" id="IPR008638">
    <property type="entry name" value="FhaB/CdiA-like_TPS"/>
</dbReference>
<feature type="compositionally biased region" description="Low complexity" evidence="4">
    <location>
        <begin position="82"/>
        <end position="94"/>
    </location>
</feature>
<proteinExistence type="predicted"/>
<dbReference type="SMART" id="SM00912">
    <property type="entry name" value="Haemagg_act"/>
    <property type="match status" value="1"/>
</dbReference>
<name>A0A2W5Q6N9_9BACT</name>
<dbReference type="EMBL" id="QFQB01000018">
    <property type="protein sequence ID" value="PZQ47060.1"/>
    <property type="molecule type" value="Genomic_DNA"/>
</dbReference>
<evidence type="ECO:0000313" key="6">
    <source>
        <dbReference type="EMBL" id="PZQ47060.1"/>
    </source>
</evidence>
<keyword evidence="3" id="KW-0732">Signal</keyword>
<evidence type="ECO:0000259" key="5">
    <source>
        <dbReference type="SMART" id="SM00912"/>
    </source>
</evidence>
<dbReference type="InterPro" id="IPR041286">
    <property type="entry name" value="MBG_2"/>
</dbReference>
<dbReference type="Proteomes" id="UP000249417">
    <property type="component" value="Unassembled WGS sequence"/>
</dbReference>
<dbReference type="InterPro" id="IPR012334">
    <property type="entry name" value="Pectin_lyas_fold"/>
</dbReference>
<accession>A0A2W5Q6N9</accession>
<dbReference type="Gene3D" id="3.30.160.710">
    <property type="match status" value="10"/>
</dbReference>
<feature type="region of interest" description="Disordered" evidence="4">
    <location>
        <begin position="74"/>
        <end position="94"/>
    </location>
</feature>
<dbReference type="NCBIfam" id="TIGR01901">
    <property type="entry name" value="adhes_NPXG"/>
    <property type="match status" value="1"/>
</dbReference>
<dbReference type="InterPro" id="IPR011050">
    <property type="entry name" value="Pectin_lyase_fold/virulence"/>
</dbReference>
<dbReference type="GO" id="GO:0005576">
    <property type="term" value="C:extracellular region"/>
    <property type="evidence" value="ECO:0007669"/>
    <property type="project" value="UniProtKB-SubCell"/>
</dbReference>
<evidence type="ECO:0000256" key="4">
    <source>
        <dbReference type="SAM" id="MobiDB-lite"/>
    </source>
</evidence>
<gene>
    <name evidence="6" type="ORF">DI551_04060</name>
</gene>
<dbReference type="PANTHER" id="PTHR12338">
    <property type="entry name" value="AUTOTRANSPORTER"/>
    <property type="match status" value="1"/>
</dbReference>
<protein>
    <recommendedName>
        <fullName evidence="5">Filamentous haemagglutinin FhaB/tRNA nuclease CdiA-like TPS domain-containing protein</fullName>
    </recommendedName>
</protein>
<dbReference type="PANTHER" id="PTHR12338:SF8">
    <property type="entry name" value="HEME_HEMOPEXIN-BINDING PROTEIN"/>
    <property type="match status" value="1"/>
</dbReference>
<dbReference type="InterPro" id="IPR050909">
    <property type="entry name" value="Bact_Autotransporter_VF"/>
</dbReference>
<organism evidence="6 7">
    <name type="scientific">Micavibrio aeruginosavorus</name>
    <dbReference type="NCBI Taxonomy" id="349221"/>
    <lineage>
        <taxon>Bacteria</taxon>
        <taxon>Pseudomonadati</taxon>
        <taxon>Bdellovibrionota</taxon>
        <taxon>Bdellovibrionia</taxon>
        <taxon>Bdellovibrionales</taxon>
        <taxon>Pseudobdellovibrionaceae</taxon>
        <taxon>Micavibrio</taxon>
    </lineage>
</organism>
<reference evidence="6 7" key="1">
    <citation type="submission" date="2017-08" db="EMBL/GenBank/DDBJ databases">
        <title>Infants hospitalized years apart are colonized by the same room-sourced microbial strains.</title>
        <authorList>
            <person name="Brooks B."/>
            <person name="Olm M.R."/>
            <person name="Firek B.A."/>
            <person name="Baker R."/>
            <person name="Thomas B.C."/>
            <person name="Morowitz M.J."/>
            <person name="Banfield J.F."/>
        </authorList>
    </citation>
    <scope>NUCLEOTIDE SEQUENCE [LARGE SCALE GENOMIC DNA]</scope>
    <source>
        <strain evidence="6">S2_005_002_R2_29</strain>
    </source>
</reference>